<gene>
    <name evidence="10" type="ORF">PAAG_05489</name>
</gene>
<name>C1H3Z6_PARBA</name>
<keyword evidence="2 7" id="KW-0853">WD repeat</keyword>
<evidence type="ECO:0000256" key="2">
    <source>
        <dbReference type="ARBA" id="ARBA00022574"/>
    </source>
</evidence>
<proteinExistence type="inferred from homology"/>
<dbReference type="InterPro" id="IPR015943">
    <property type="entry name" value="WD40/YVTN_repeat-like_dom_sf"/>
</dbReference>
<dbReference type="PANTHER" id="PTHR22847">
    <property type="entry name" value="WD40 REPEAT PROTEIN"/>
    <property type="match status" value="1"/>
</dbReference>
<protein>
    <recommendedName>
        <fullName evidence="5">Mitochondrial division protein 1</fullName>
    </recommendedName>
</protein>
<comment type="subcellular location">
    <subcellularLocation>
        <location evidence="1">Mitochondrion outer membrane</location>
        <topology evidence="1">Peripheral membrane protein</topology>
        <orientation evidence="1">Cytoplasmic side</orientation>
    </subcellularLocation>
</comment>
<dbReference type="OrthoDB" id="4267316at2759"/>
<feature type="compositionally biased region" description="Low complexity" evidence="8">
    <location>
        <begin position="441"/>
        <end position="450"/>
    </location>
</feature>
<evidence type="ECO:0000256" key="5">
    <source>
        <dbReference type="ARBA" id="ARBA00039789"/>
    </source>
</evidence>
<feature type="region of interest" description="Disordered" evidence="8">
    <location>
        <begin position="433"/>
        <end position="459"/>
    </location>
</feature>
<dbReference type="InterPro" id="IPR001680">
    <property type="entry name" value="WD40_rpt"/>
</dbReference>
<dbReference type="Gene3D" id="1.10.510.10">
    <property type="entry name" value="Transferase(Phosphotransferase) domain 1"/>
    <property type="match status" value="1"/>
</dbReference>
<comment type="function">
    <text evidence="6">Involved in mitochondrial fission. Acts as an adapter protein required to form mitochondrial fission complexes. Formation of these complexes is required to promote constriction and fission of the mitochondrial compartment at a late step in mitochondrial division.</text>
</comment>
<dbReference type="Pfam" id="PF00400">
    <property type="entry name" value="WD40"/>
    <property type="match status" value="2"/>
</dbReference>
<evidence type="ECO:0000256" key="8">
    <source>
        <dbReference type="SAM" id="MobiDB-lite"/>
    </source>
</evidence>
<dbReference type="Proteomes" id="UP000002059">
    <property type="component" value="Partially assembled WGS sequence"/>
</dbReference>
<feature type="domain" description="ABC1 atypical kinase-like" evidence="9">
    <location>
        <begin position="159"/>
        <end position="246"/>
    </location>
</feature>
<sequence length="699" mass="78597">MTYQLSASYCARYNKSKPPLPYFPGQEFCIHPHTPPAPATGEVVLSYEGHRERESMHPVDRCIFHPPLPGLTGKGTIRLKVVGPVRIGDQHSAQLVTVHMVDKTPDISDSIPTDKYLVAKLYDPLYFDHEQDDVDPFRYTDLAYSHETAAYRLLYPLEGTVIPKYYGTSRSIRLILIEKVPGISMQRLNPTNHARSERQNILKAIVDAESMLYAHYILHRDIHPRNVLVLDSAHRRVVLIDFGYCGIGRTPSNSPAEWKAKYLPGVPISPLLRWDQGWGRHANFHEWIDWDWQTWLEHCYEFTRASITEHMRSIWLPKIPPISSPPRPSASSRITAPHYKSNPRSKCVTSPILTATLPAHLPMKRTEFELPPAQIHLLVKLLIWPTSDALEDEWRRRNEGVEAVRRLPRRWVPCEDDRSERCCLRTLPTRILPPQEEDQAGGSRLSLSGGEEVPAGRGAHWLRTGSSDMLSGAKSGRARFLCAVLDTDSTLFAANQSFHATCVVACHLDNIPAIRRATSSSLSIPVSFHESPIYNLEHFDKHMLLAETFPGSQSCPCKIVSGSHDGTVRVWETATGKLQQTLEGHSGWVESVAFSPDGYKIVSGSYDHTVRVWETATGELQHTLEGHPNIVQSVASNTLTYSVDKSNQWITKNNLRSLYIPFDLRPGVVAIHGTSLAIGANCGQLTILLFQSLLDEMIL</sequence>
<dbReference type="GeneID" id="9095829"/>
<dbReference type="InterPro" id="IPR019775">
    <property type="entry name" value="WD40_repeat_CS"/>
</dbReference>
<dbReference type="InterPro" id="IPR021842">
    <property type="entry name" value="DUF3435"/>
</dbReference>
<dbReference type="InterPro" id="IPR036322">
    <property type="entry name" value="WD40_repeat_dom_sf"/>
</dbReference>
<dbReference type="SMART" id="SM00320">
    <property type="entry name" value="WD40"/>
    <property type="match status" value="2"/>
</dbReference>
<dbReference type="Gene3D" id="2.130.10.10">
    <property type="entry name" value="YVTN repeat-like/Quinoprotein amine dehydrogenase"/>
    <property type="match status" value="1"/>
</dbReference>
<evidence type="ECO:0000313" key="10">
    <source>
        <dbReference type="EMBL" id="EEH34440.2"/>
    </source>
</evidence>
<evidence type="ECO:0000259" key="9">
    <source>
        <dbReference type="Pfam" id="PF03109"/>
    </source>
</evidence>
<evidence type="ECO:0000256" key="1">
    <source>
        <dbReference type="ARBA" id="ARBA00004570"/>
    </source>
</evidence>
<dbReference type="Pfam" id="PF03109">
    <property type="entry name" value="ABC1"/>
    <property type="match status" value="1"/>
</dbReference>
<dbReference type="PANTHER" id="PTHR22847:SF637">
    <property type="entry name" value="WD REPEAT DOMAIN 5B"/>
    <property type="match status" value="1"/>
</dbReference>
<dbReference type="EMBL" id="KN294005">
    <property type="protein sequence ID" value="EEH34440.2"/>
    <property type="molecule type" value="Genomic_DNA"/>
</dbReference>
<dbReference type="RefSeq" id="XP_015699815.1">
    <property type="nucleotide sequence ID" value="XM_015845589.1"/>
</dbReference>
<dbReference type="VEuPathDB" id="FungiDB:PAAG_05489"/>
<dbReference type="KEGG" id="pbl:PAAG_05489"/>
<dbReference type="PROSITE" id="PS50294">
    <property type="entry name" value="WD_REPEATS_REGION"/>
    <property type="match status" value="1"/>
</dbReference>
<feature type="repeat" description="WD" evidence="7">
    <location>
        <begin position="582"/>
        <end position="623"/>
    </location>
</feature>
<keyword evidence="3" id="KW-0677">Repeat</keyword>
<evidence type="ECO:0000313" key="11">
    <source>
        <dbReference type="Proteomes" id="UP000002059"/>
    </source>
</evidence>
<reference evidence="10 11" key="1">
    <citation type="journal article" date="2011" name="PLoS Genet.">
        <title>Comparative genomic analysis of human fungal pathogens causing paracoccidioidomycosis.</title>
        <authorList>
            <person name="Desjardins C.A."/>
            <person name="Champion M.D."/>
            <person name="Holder J.W."/>
            <person name="Muszewska A."/>
            <person name="Goldberg J."/>
            <person name="Bailao A.M."/>
            <person name="Brigido M.M."/>
            <person name="Ferreira M.E."/>
            <person name="Garcia A.M."/>
            <person name="Grynberg M."/>
            <person name="Gujja S."/>
            <person name="Heiman D.I."/>
            <person name="Henn M.R."/>
            <person name="Kodira C.D."/>
            <person name="Leon-Narvaez H."/>
            <person name="Longo L.V."/>
            <person name="Ma L.J."/>
            <person name="Malavazi I."/>
            <person name="Matsuo A.L."/>
            <person name="Morais F.V."/>
            <person name="Pereira M."/>
            <person name="Rodriguez-Brito S."/>
            <person name="Sakthikumar S."/>
            <person name="Salem-Izacc S.M."/>
            <person name="Sykes S.M."/>
            <person name="Teixeira M.M."/>
            <person name="Vallejo M.C."/>
            <person name="Walter M.E."/>
            <person name="Yandava C."/>
            <person name="Young S."/>
            <person name="Zeng Q."/>
            <person name="Zucker J."/>
            <person name="Felipe M.S."/>
            <person name="Goldman G.H."/>
            <person name="Haas B.J."/>
            <person name="McEwen J.G."/>
            <person name="Nino-Vega G."/>
            <person name="Puccia R."/>
            <person name="San-Blas G."/>
            <person name="Soares C.M."/>
            <person name="Birren B.W."/>
            <person name="Cuomo C.A."/>
        </authorList>
    </citation>
    <scope>NUCLEOTIDE SEQUENCE [LARGE SCALE GENOMIC DNA]</scope>
    <source>
        <strain evidence="11">ATCC MYA-826 / Pb01</strain>
    </source>
</reference>
<dbReference type="Pfam" id="PF11917">
    <property type="entry name" value="DUF3435"/>
    <property type="match status" value="1"/>
</dbReference>
<dbReference type="AlphaFoldDB" id="C1H3Z6"/>
<evidence type="ECO:0000256" key="3">
    <source>
        <dbReference type="ARBA" id="ARBA00022737"/>
    </source>
</evidence>
<evidence type="ECO:0000256" key="4">
    <source>
        <dbReference type="ARBA" id="ARBA00038415"/>
    </source>
</evidence>
<dbReference type="GO" id="GO:1990234">
    <property type="term" value="C:transferase complex"/>
    <property type="evidence" value="ECO:0007669"/>
    <property type="project" value="UniProtKB-ARBA"/>
</dbReference>
<dbReference type="HOGENOM" id="CLU_394359_0_0_1"/>
<accession>C1H3Z6</accession>
<dbReference type="PROSITE" id="PS50082">
    <property type="entry name" value="WD_REPEATS_2"/>
    <property type="match status" value="2"/>
</dbReference>
<evidence type="ECO:0000256" key="6">
    <source>
        <dbReference type="ARBA" id="ARBA00043913"/>
    </source>
</evidence>
<dbReference type="SUPFAM" id="SSF50978">
    <property type="entry name" value="WD40 repeat-like"/>
    <property type="match status" value="1"/>
</dbReference>
<dbReference type="SUPFAM" id="SSF56112">
    <property type="entry name" value="Protein kinase-like (PK-like)"/>
    <property type="match status" value="1"/>
</dbReference>
<dbReference type="InterPro" id="IPR004147">
    <property type="entry name" value="ABC1_dom"/>
</dbReference>
<keyword evidence="11" id="KW-1185">Reference proteome</keyword>
<dbReference type="PROSITE" id="PS00678">
    <property type="entry name" value="WD_REPEATS_1"/>
    <property type="match status" value="2"/>
</dbReference>
<evidence type="ECO:0000256" key="7">
    <source>
        <dbReference type="PROSITE-ProRule" id="PRU00221"/>
    </source>
</evidence>
<dbReference type="InterPro" id="IPR011009">
    <property type="entry name" value="Kinase-like_dom_sf"/>
</dbReference>
<feature type="repeat" description="WD" evidence="7">
    <location>
        <begin position="559"/>
        <end position="581"/>
    </location>
</feature>
<dbReference type="STRING" id="502779.C1H3Z6"/>
<comment type="similarity">
    <text evidence="4">Belongs to the WD repeat MDV1/CAF4 family.</text>
</comment>
<dbReference type="GO" id="GO:0005741">
    <property type="term" value="C:mitochondrial outer membrane"/>
    <property type="evidence" value="ECO:0007669"/>
    <property type="project" value="UniProtKB-SubCell"/>
</dbReference>
<dbReference type="GO" id="GO:0005634">
    <property type="term" value="C:nucleus"/>
    <property type="evidence" value="ECO:0007669"/>
    <property type="project" value="TreeGrafter"/>
</dbReference>
<organism evidence="10 11">
    <name type="scientific">Paracoccidioides lutzii (strain ATCC MYA-826 / Pb01)</name>
    <name type="common">Paracoccidioides brasiliensis</name>
    <dbReference type="NCBI Taxonomy" id="502779"/>
    <lineage>
        <taxon>Eukaryota</taxon>
        <taxon>Fungi</taxon>
        <taxon>Dikarya</taxon>
        <taxon>Ascomycota</taxon>
        <taxon>Pezizomycotina</taxon>
        <taxon>Eurotiomycetes</taxon>
        <taxon>Eurotiomycetidae</taxon>
        <taxon>Onygenales</taxon>
        <taxon>Ajellomycetaceae</taxon>
        <taxon>Paracoccidioides</taxon>
    </lineage>
</organism>